<name>A0ABN2CSM6_9ACTN</name>
<dbReference type="Pfam" id="PF09684">
    <property type="entry name" value="Tail_P2_I"/>
    <property type="match status" value="1"/>
</dbReference>
<reference evidence="1 2" key="1">
    <citation type="journal article" date="2019" name="Int. J. Syst. Evol. Microbiol.">
        <title>The Global Catalogue of Microorganisms (GCM) 10K type strain sequencing project: providing services to taxonomists for standard genome sequencing and annotation.</title>
        <authorList>
            <consortium name="The Broad Institute Genomics Platform"/>
            <consortium name="The Broad Institute Genome Sequencing Center for Infectious Disease"/>
            <person name="Wu L."/>
            <person name="Ma J."/>
        </authorList>
    </citation>
    <scope>NUCLEOTIDE SEQUENCE [LARGE SCALE GENOMIC DNA]</scope>
    <source>
        <strain evidence="1 2">JCM 15572</strain>
    </source>
</reference>
<comment type="caution">
    <text evidence="1">The sequence shown here is derived from an EMBL/GenBank/DDBJ whole genome shotgun (WGS) entry which is preliminary data.</text>
</comment>
<gene>
    <name evidence="1" type="ORF">GCM10009804_20390</name>
</gene>
<accession>A0ABN2CSM6</accession>
<organism evidence="1 2">
    <name type="scientific">Kribbella hippodromi</name>
    <dbReference type="NCBI Taxonomy" id="434347"/>
    <lineage>
        <taxon>Bacteria</taxon>
        <taxon>Bacillati</taxon>
        <taxon>Actinomycetota</taxon>
        <taxon>Actinomycetes</taxon>
        <taxon>Propionibacteriales</taxon>
        <taxon>Kribbellaceae</taxon>
        <taxon>Kribbella</taxon>
    </lineage>
</organism>
<sequence>MAMRGTATGLNTPYPLGTLLPPVLQEDELLMRLTEAVDELIAPAISALDCLAAYVDPALTPPDFLSWLSGWVGAELDETWPAELQRTALSRSVELHRDRGTVEGLRRQLMLLTGGEIAVTDTGGVTWSAEPIDHPESQPVPHVTVVAYSNTITLAALSSAVAAAKPAHVTHEVHLEQPPGDVTGAQ</sequence>
<dbReference type="InterPro" id="IPR006521">
    <property type="entry name" value="Tail_protein_I"/>
</dbReference>
<proteinExistence type="predicted"/>
<dbReference type="NCBIfam" id="TIGR02242">
    <property type="entry name" value="tail_TIGR02242"/>
    <property type="match status" value="1"/>
</dbReference>
<evidence type="ECO:0000313" key="1">
    <source>
        <dbReference type="EMBL" id="GAA1563645.1"/>
    </source>
</evidence>
<keyword evidence="2" id="KW-1185">Reference proteome</keyword>
<dbReference type="InterPro" id="IPR011748">
    <property type="entry name" value="Unchr_phage_tail-like"/>
</dbReference>
<evidence type="ECO:0000313" key="2">
    <source>
        <dbReference type="Proteomes" id="UP001501705"/>
    </source>
</evidence>
<dbReference type="EMBL" id="BAAAPH010000005">
    <property type="protein sequence ID" value="GAA1563645.1"/>
    <property type="molecule type" value="Genomic_DNA"/>
</dbReference>
<dbReference type="Proteomes" id="UP001501705">
    <property type="component" value="Unassembled WGS sequence"/>
</dbReference>
<protein>
    <submittedName>
        <fullName evidence="1">Phage tail protein</fullName>
    </submittedName>
</protein>